<name>B4DA84_9BACT</name>
<organism evidence="2 3">
    <name type="scientific">Chthoniobacter flavus Ellin428</name>
    <dbReference type="NCBI Taxonomy" id="497964"/>
    <lineage>
        <taxon>Bacteria</taxon>
        <taxon>Pseudomonadati</taxon>
        <taxon>Verrucomicrobiota</taxon>
        <taxon>Spartobacteria</taxon>
        <taxon>Chthoniobacterales</taxon>
        <taxon>Chthoniobacteraceae</taxon>
        <taxon>Chthoniobacter</taxon>
    </lineage>
</organism>
<evidence type="ECO:0000256" key="1">
    <source>
        <dbReference type="SAM" id="MobiDB-lite"/>
    </source>
</evidence>
<dbReference type="EMBL" id="ABVL01000029">
    <property type="protein sequence ID" value="EDY16711.1"/>
    <property type="molecule type" value="Genomic_DNA"/>
</dbReference>
<dbReference type="AlphaFoldDB" id="B4DA84"/>
<sequence length="70" mass="7672">MSVIGNRHDHGPHADYRAAVAEHGHSGSFNDVNAACTKWLQSRGVMPSQIYYGTPLSRRGGNARRDGHQD</sequence>
<protein>
    <submittedName>
        <fullName evidence="2">Uncharacterized protein</fullName>
    </submittedName>
</protein>
<dbReference type="Proteomes" id="UP000005824">
    <property type="component" value="Unassembled WGS sequence"/>
</dbReference>
<evidence type="ECO:0000313" key="2">
    <source>
        <dbReference type="EMBL" id="EDY16711.1"/>
    </source>
</evidence>
<reference evidence="2 3" key="1">
    <citation type="journal article" date="2011" name="J. Bacteriol.">
        <title>Genome sequence of Chthoniobacter flavus Ellin428, an aerobic heterotrophic soil bacterium.</title>
        <authorList>
            <person name="Kant R."/>
            <person name="van Passel M.W."/>
            <person name="Palva A."/>
            <person name="Lucas S."/>
            <person name="Lapidus A."/>
            <person name="Glavina Del Rio T."/>
            <person name="Dalin E."/>
            <person name="Tice H."/>
            <person name="Bruce D."/>
            <person name="Goodwin L."/>
            <person name="Pitluck S."/>
            <person name="Larimer F.W."/>
            <person name="Land M.L."/>
            <person name="Hauser L."/>
            <person name="Sangwan P."/>
            <person name="de Vos W.M."/>
            <person name="Janssen P.H."/>
            <person name="Smidt H."/>
        </authorList>
    </citation>
    <scope>NUCLEOTIDE SEQUENCE [LARGE SCALE GENOMIC DNA]</scope>
    <source>
        <strain evidence="2 3">Ellin428</strain>
    </source>
</reference>
<dbReference type="RefSeq" id="WP_006983145.1">
    <property type="nucleotide sequence ID" value="NZ_ABVL01000029.1"/>
</dbReference>
<gene>
    <name evidence="2" type="ORF">CfE428DRAFT_5824</name>
</gene>
<dbReference type="InParanoid" id="B4DA84"/>
<feature type="region of interest" description="Disordered" evidence="1">
    <location>
        <begin position="51"/>
        <end position="70"/>
    </location>
</feature>
<evidence type="ECO:0000313" key="3">
    <source>
        <dbReference type="Proteomes" id="UP000005824"/>
    </source>
</evidence>
<accession>B4DA84</accession>
<proteinExistence type="predicted"/>
<dbReference type="STRING" id="497964.CfE428DRAFT_5824"/>
<comment type="caution">
    <text evidence="2">The sequence shown here is derived from an EMBL/GenBank/DDBJ whole genome shotgun (WGS) entry which is preliminary data.</text>
</comment>
<keyword evidence="3" id="KW-1185">Reference proteome</keyword>